<dbReference type="SUPFAM" id="SSF63380">
    <property type="entry name" value="Riboflavin synthase domain-like"/>
    <property type="match status" value="1"/>
</dbReference>
<dbReference type="CDD" id="cd00322">
    <property type="entry name" value="FNR_like"/>
    <property type="match status" value="1"/>
</dbReference>
<dbReference type="InterPro" id="IPR050415">
    <property type="entry name" value="MRET"/>
</dbReference>
<accession>A0A1P8UL23</accession>
<dbReference type="PANTHER" id="PTHR47354:SF5">
    <property type="entry name" value="PROTEIN RFBI"/>
    <property type="match status" value="1"/>
</dbReference>
<dbReference type="PROSITE" id="PS51384">
    <property type="entry name" value="FAD_FR"/>
    <property type="match status" value="1"/>
</dbReference>
<dbReference type="STRING" id="1765967.BW247_00480"/>
<keyword evidence="3" id="KW-1185">Reference proteome</keyword>
<sequence length="236" mass="26252">MPEPIPARIAQIRRATPTVTVLWLEYGDRPYRFLPGQWIDLYVSLRGERRVGGYSITSTRRTPGRIRIAVKDAEHHPVTRWLGHAARVGDEIAISEGQGDFHYAPAHGERLVLLAGGIGITPLVGIAHEVCETRPQAVIDLFYSAARAEQLLFRAELDALAAAHCGMRCHYVLTRQSDASRGGHRGRMLDVLDACGDTPPQATYYFCGPRGFVDDLATGLAARGIPPERLIYERWW</sequence>
<dbReference type="InterPro" id="IPR017927">
    <property type="entry name" value="FAD-bd_FR_type"/>
</dbReference>
<gene>
    <name evidence="2" type="ORF">BW247_00480</name>
</gene>
<organism evidence="2 3">
    <name type="scientific">Acidihalobacter ferrooxydans</name>
    <dbReference type="NCBI Taxonomy" id="1765967"/>
    <lineage>
        <taxon>Bacteria</taxon>
        <taxon>Pseudomonadati</taxon>
        <taxon>Pseudomonadota</taxon>
        <taxon>Gammaproteobacteria</taxon>
        <taxon>Chromatiales</taxon>
        <taxon>Ectothiorhodospiraceae</taxon>
        <taxon>Acidihalobacter</taxon>
    </lineage>
</organism>
<dbReference type="KEGG" id="afy:BW247_00480"/>
<dbReference type="Pfam" id="PF00970">
    <property type="entry name" value="FAD_binding_6"/>
    <property type="match status" value="1"/>
</dbReference>
<dbReference type="GO" id="GO:0016491">
    <property type="term" value="F:oxidoreductase activity"/>
    <property type="evidence" value="ECO:0007669"/>
    <property type="project" value="InterPro"/>
</dbReference>
<dbReference type="InterPro" id="IPR001433">
    <property type="entry name" value="OxRdtase_FAD/NAD-bd"/>
</dbReference>
<dbReference type="InterPro" id="IPR008333">
    <property type="entry name" value="Cbr1-like_FAD-bd_dom"/>
</dbReference>
<dbReference type="Proteomes" id="UP000243807">
    <property type="component" value="Chromosome"/>
</dbReference>
<evidence type="ECO:0000313" key="2">
    <source>
        <dbReference type="EMBL" id="APZ44454.1"/>
    </source>
</evidence>
<feature type="domain" description="FAD-binding FR-type" evidence="1">
    <location>
        <begin position="2"/>
        <end position="104"/>
    </location>
</feature>
<name>A0A1P8UL23_9GAMM</name>
<evidence type="ECO:0000313" key="3">
    <source>
        <dbReference type="Proteomes" id="UP000243807"/>
    </source>
</evidence>
<dbReference type="InterPro" id="IPR039261">
    <property type="entry name" value="FNR_nucleotide-bd"/>
</dbReference>
<dbReference type="InterPro" id="IPR017938">
    <property type="entry name" value="Riboflavin_synthase-like_b-brl"/>
</dbReference>
<dbReference type="PANTHER" id="PTHR47354">
    <property type="entry name" value="NADH OXIDOREDUCTASE HCR"/>
    <property type="match status" value="1"/>
</dbReference>
<dbReference type="PRINTS" id="PR00406">
    <property type="entry name" value="CYTB5RDTASE"/>
</dbReference>
<dbReference type="EMBL" id="CP019434">
    <property type="protein sequence ID" value="APZ44454.1"/>
    <property type="molecule type" value="Genomic_DNA"/>
</dbReference>
<dbReference type="AlphaFoldDB" id="A0A1P8UL23"/>
<proteinExistence type="predicted"/>
<reference evidence="2 3" key="1">
    <citation type="submission" date="2017-01" db="EMBL/GenBank/DDBJ databases">
        <title>Draft sequence of Acidihalobacter ferrooxidans strain DSM 14175 (strain V8).</title>
        <authorList>
            <person name="Khaleque H.N."/>
            <person name="Ramsay J.P."/>
            <person name="Murphy R.J.T."/>
            <person name="Kaksonen A.H."/>
            <person name="Boxall N.J."/>
            <person name="Watkin E.L.J."/>
        </authorList>
    </citation>
    <scope>NUCLEOTIDE SEQUENCE [LARGE SCALE GENOMIC DNA]</scope>
    <source>
        <strain evidence="2 3">V8</strain>
    </source>
</reference>
<dbReference type="Gene3D" id="3.40.50.80">
    <property type="entry name" value="Nucleotide-binding domain of ferredoxin-NADP reductase (FNR) module"/>
    <property type="match status" value="1"/>
</dbReference>
<dbReference type="SUPFAM" id="SSF52343">
    <property type="entry name" value="Ferredoxin reductase-like, C-terminal NADP-linked domain"/>
    <property type="match status" value="1"/>
</dbReference>
<protein>
    <recommendedName>
        <fullName evidence="1">FAD-binding FR-type domain-containing protein</fullName>
    </recommendedName>
</protein>
<dbReference type="Pfam" id="PF00175">
    <property type="entry name" value="NAD_binding_1"/>
    <property type="match status" value="1"/>
</dbReference>
<dbReference type="Gene3D" id="2.40.30.10">
    <property type="entry name" value="Translation factors"/>
    <property type="match status" value="1"/>
</dbReference>
<evidence type="ECO:0000259" key="1">
    <source>
        <dbReference type="PROSITE" id="PS51384"/>
    </source>
</evidence>